<dbReference type="PANTHER" id="PTHR47237">
    <property type="entry name" value="SLL0310 PROTEIN"/>
    <property type="match status" value="1"/>
</dbReference>
<dbReference type="EMBL" id="FNEJ01000007">
    <property type="protein sequence ID" value="SDI63416.1"/>
    <property type="molecule type" value="Genomic_DNA"/>
</dbReference>
<dbReference type="GO" id="GO:0016747">
    <property type="term" value="F:acyltransferase activity, transferring groups other than amino-acyl groups"/>
    <property type="evidence" value="ECO:0007669"/>
    <property type="project" value="InterPro"/>
</dbReference>
<dbReference type="InterPro" id="IPR000182">
    <property type="entry name" value="GNAT_dom"/>
</dbReference>
<protein>
    <recommendedName>
        <fullName evidence="2">N-acetyltransferase domain-containing protein</fullName>
    </recommendedName>
</protein>
<evidence type="ECO:0000256" key="1">
    <source>
        <dbReference type="SAM" id="MobiDB-lite"/>
    </source>
</evidence>
<organism evidence="3 4">
    <name type="scientific">Salipiger marinus</name>
    <dbReference type="NCBI Taxonomy" id="555512"/>
    <lineage>
        <taxon>Bacteria</taxon>
        <taxon>Pseudomonadati</taxon>
        <taxon>Pseudomonadota</taxon>
        <taxon>Alphaproteobacteria</taxon>
        <taxon>Rhodobacterales</taxon>
        <taxon>Roseobacteraceae</taxon>
        <taxon>Salipiger</taxon>
    </lineage>
</organism>
<sequence length="310" mass="33689">MSEGAGRPEGRAGQGPDAASNDQVLQLDSFEVQVVPITQQLRPFLHELTVSVRWPHRDSDLDFLIRQGEGYLALDEIGRPVGSAMHFPMGKDFALLGMMVTPPRLQARGGGRFLLRTIMRDCAGRDMRLNATRSGYRLYREEGFLDVGKVWQHQGLVGEVPVPDPLPGVEIRQITPQDRAAIEAMDAYAYGADRGPILAALMQAGHGLIALCAGQPCGFALVRQFGKGQVIGPLVAEDERMAVAMTARLLDGARGSFMRMDTPFPGTELRAFLTASGMTQFDTVTEMRVGPQRRAETGLVTFALAAHSLG</sequence>
<dbReference type="Pfam" id="PF00583">
    <property type="entry name" value="Acetyltransf_1"/>
    <property type="match status" value="1"/>
</dbReference>
<dbReference type="Gene3D" id="3.40.630.90">
    <property type="match status" value="1"/>
</dbReference>
<dbReference type="InterPro" id="IPR052729">
    <property type="entry name" value="Acyl/Acetyltrans_Enzymes"/>
</dbReference>
<dbReference type="RefSeq" id="WP_089846490.1">
    <property type="nucleotide sequence ID" value="NZ_FNEJ01000007.1"/>
</dbReference>
<dbReference type="Proteomes" id="UP000199093">
    <property type="component" value="Unassembled WGS sequence"/>
</dbReference>
<evidence type="ECO:0000313" key="4">
    <source>
        <dbReference type="Proteomes" id="UP000199093"/>
    </source>
</evidence>
<dbReference type="STRING" id="555512.SAMN04487993_1007199"/>
<feature type="compositionally biased region" description="Basic and acidic residues" evidence="1">
    <location>
        <begin position="1"/>
        <end position="10"/>
    </location>
</feature>
<feature type="domain" description="N-acetyltransferase" evidence="2">
    <location>
        <begin position="32"/>
        <end position="167"/>
    </location>
</feature>
<evidence type="ECO:0000259" key="2">
    <source>
        <dbReference type="PROSITE" id="PS51186"/>
    </source>
</evidence>
<gene>
    <name evidence="3" type="ORF">SAMN04487993_1007199</name>
</gene>
<feature type="region of interest" description="Disordered" evidence="1">
    <location>
        <begin position="1"/>
        <end position="20"/>
    </location>
</feature>
<dbReference type="OrthoDB" id="8453373at2"/>
<dbReference type="Pfam" id="PF18014">
    <property type="entry name" value="Acetyltransf_18"/>
    <property type="match status" value="1"/>
</dbReference>
<dbReference type="Gene3D" id="3.40.630.30">
    <property type="match status" value="1"/>
</dbReference>
<proteinExistence type="predicted"/>
<dbReference type="AlphaFoldDB" id="A0A1G8M631"/>
<dbReference type="PROSITE" id="PS51186">
    <property type="entry name" value="GNAT"/>
    <property type="match status" value="1"/>
</dbReference>
<keyword evidence="4" id="KW-1185">Reference proteome</keyword>
<dbReference type="PANTHER" id="PTHR47237:SF2">
    <property type="entry name" value="BLL4206 PROTEIN"/>
    <property type="match status" value="1"/>
</dbReference>
<evidence type="ECO:0000313" key="3">
    <source>
        <dbReference type="EMBL" id="SDI63416.1"/>
    </source>
</evidence>
<dbReference type="SUPFAM" id="SSF55729">
    <property type="entry name" value="Acyl-CoA N-acyltransferases (Nat)"/>
    <property type="match status" value="1"/>
</dbReference>
<name>A0A1G8M631_9RHOB</name>
<reference evidence="3 4" key="1">
    <citation type="submission" date="2016-10" db="EMBL/GenBank/DDBJ databases">
        <authorList>
            <person name="de Groot N.N."/>
        </authorList>
    </citation>
    <scope>NUCLEOTIDE SEQUENCE [LARGE SCALE GENOMIC DNA]</scope>
    <source>
        <strain evidence="3 4">DSM 26424</strain>
    </source>
</reference>
<dbReference type="InterPro" id="IPR016181">
    <property type="entry name" value="Acyl_CoA_acyltransferase"/>
</dbReference>
<dbReference type="InterPro" id="IPR041496">
    <property type="entry name" value="YitH/HolE_GNAT"/>
</dbReference>
<accession>A0A1G8M631</accession>